<evidence type="ECO:0000256" key="1">
    <source>
        <dbReference type="ARBA" id="ARBA00009995"/>
    </source>
</evidence>
<dbReference type="InterPro" id="IPR002213">
    <property type="entry name" value="UDP_glucos_trans"/>
</dbReference>
<evidence type="ECO:0000313" key="4">
    <source>
        <dbReference type="Proteomes" id="UP000654471"/>
    </source>
</evidence>
<reference evidence="4" key="1">
    <citation type="journal article" date="2019" name="Int. J. Syst. Evol. Microbiol.">
        <title>The Global Catalogue of Microorganisms (GCM) 10K type strain sequencing project: providing services to taxonomists for standard genome sequencing and annotation.</title>
        <authorList>
            <consortium name="The Broad Institute Genomics Platform"/>
            <consortium name="The Broad Institute Genome Sequencing Center for Infectious Disease"/>
            <person name="Wu L."/>
            <person name="Ma J."/>
        </authorList>
    </citation>
    <scope>NUCLEOTIDE SEQUENCE [LARGE SCALE GENOMIC DNA]</scope>
    <source>
        <strain evidence="4">JCM 3399</strain>
    </source>
</reference>
<proteinExistence type="inferred from homology"/>
<dbReference type="NCBIfam" id="TIGR01426">
    <property type="entry name" value="MGT"/>
    <property type="match status" value="1"/>
</dbReference>
<dbReference type="InterPro" id="IPR006326">
    <property type="entry name" value="UDPGT_MGT-like"/>
</dbReference>
<name>A0ABQ2V7Q8_9ACTN</name>
<dbReference type="CDD" id="cd03784">
    <property type="entry name" value="GT1_Gtf-like"/>
    <property type="match status" value="1"/>
</dbReference>
<dbReference type="EMBL" id="BMRP01000015">
    <property type="protein sequence ID" value="GGU73126.1"/>
    <property type="molecule type" value="Genomic_DNA"/>
</dbReference>
<sequence length="396" mass="42633">MPRPAHIAMIGTPMVGHVLPSLEIIRELVARGHRVTYANADHVAELTAHTGAELVRLTSTLPVADSDWPQDPIAAASLFLDEAMAVLPQLHAAYDDAPADLYLYDIGAYAGRALAEAQGRGLVQLSPMYVAWEGAQEEIGAAFSGLPGGPTHRARFAAWLSRCGAVTTSVEEFTGRPRRALALIPRAMQPYADRVDTTAVTFVGPCFGAGEEHGGWMRPAGAEKVLMVSLGGSAYPRQRQIYRQCMAAFADLPGWHVVLQVDSSDPAQLGERIPPNFEVRPWVPPLTVLEQVDIWVTHTSMGSCGEGLYAGVPMIAVPHGTEQCLNADRLVELGVARRIDAADVTAAALRTALMELIGDPQVAARSAWLWAEVRTEGGTRRAVDLIEEQLAEERVG</sequence>
<dbReference type="Gene3D" id="3.40.50.2000">
    <property type="entry name" value="Glycogen Phosphorylase B"/>
    <property type="match status" value="2"/>
</dbReference>
<accession>A0ABQ2V7Q8</accession>
<dbReference type="InterPro" id="IPR050426">
    <property type="entry name" value="Glycosyltransferase_28"/>
</dbReference>
<comment type="similarity">
    <text evidence="1">Belongs to the UDP-glycosyltransferase family.</text>
</comment>
<dbReference type="SUPFAM" id="SSF53756">
    <property type="entry name" value="UDP-Glycosyltransferase/glycogen phosphorylase"/>
    <property type="match status" value="1"/>
</dbReference>
<dbReference type="RefSeq" id="WP_229852468.1">
    <property type="nucleotide sequence ID" value="NZ_BMRP01000015.1"/>
</dbReference>
<evidence type="ECO:0000313" key="3">
    <source>
        <dbReference type="EMBL" id="GGU73126.1"/>
    </source>
</evidence>
<dbReference type="Pfam" id="PF00201">
    <property type="entry name" value="UDPGT"/>
    <property type="match status" value="1"/>
</dbReference>
<gene>
    <name evidence="3" type="ORF">GCM10010211_43730</name>
</gene>
<dbReference type="Proteomes" id="UP000654471">
    <property type="component" value="Unassembled WGS sequence"/>
</dbReference>
<keyword evidence="2" id="KW-0808">Transferase</keyword>
<comment type="caution">
    <text evidence="3">The sequence shown here is derived from an EMBL/GenBank/DDBJ whole genome shotgun (WGS) entry which is preliminary data.</text>
</comment>
<organism evidence="3 4">
    <name type="scientific">Streptomyces albospinus</name>
    <dbReference type="NCBI Taxonomy" id="285515"/>
    <lineage>
        <taxon>Bacteria</taxon>
        <taxon>Bacillati</taxon>
        <taxon>Actinomycetota</taxon>
        <taxon>Actinomycetes</taxon>
        <taxon>Kitasatosporales</taxon>
        <taxon>Streptomycetaceae</taxon>
        <taxon>Streptomyces</taxon>
    </lineage>
</organism>
<evidence type="ECO:0000256" key="2">
    <source>
        <dbReference type="ARBA" id="ARBA00022679"/>
    </source>
</evidence>
<protein>
    <submittedName>
        <fullName evidence="3">Macrolide-inactivating glycosyltransferase</fullName>
    </submittedName>
</protein>
<keyword evidence="4" id="KW-1185">Reference proteome</keyword>
<dbReference type="PANTHER" id="PTHR48050">
    <property type="entry name" value="STEROL 3-BETA-GLUCOSYLTRANSFERASE"/>
    <property type="match status" value="1"/>
</dbReference>
<dbReference type="PANTHER" id="PTHR48050:SF13">
    <property type="entry name" value="STEROL 3-BETA-GLUCOSYLTRANSFERASE UGT80A2"/>
    <property type="match status" value="1"/>
</dbReference>